<proteinExistence type="predicted"/>
<feature type="transmembrane region" description="Helical" evidence="1">
    <location>
        <begin position="55"/>
        <end position="78"/>
    </location>
</feature>
<keyword evidence="1" id="KW-0472">Membrane</keyword>
<feature type="transmembrane region" description="Helical" evidence="1">
    <location>
        <begin position="142"/>
        <end position="165"/>
    </location>
</feature>
<feature type="transmembrane region" description="Helical" evidence="1">
    <location>
        <begin position="217"/>
        <end position="237"/>
    </location>
</feature>
<protein>
    <submittedName>
        <fullName evidence="2">ABC transporter permease subunit</fullName>
    </submittedName>
</protein>
<dbReference type="Proteomes" id="UP001178288">
    <property type="component" value="Chromosome"/>
</dbReference>
<dbReference type="GO" id="GO:0005886">
    <property type="term" value="C:plasma membrane"/>
    <property type="evidence" value="ECO:0007669"/>
    <property type="project" value="UniProtKB-SubCell"/>
</dbReference>
<dbReference type="GO" id="GO:0140359">
    <property type="term" value="F:ABC-type transporter activity"/>
    <property type="evidence" value="ECO:0007669"/>
    <property type="project" value="InterPro"/>
</dbReference>
<dbReference type="PANTHER" id="PTHR37305">
    <property type="entry name" value="INTEGRAL MEMBRANE PROTEIN-RELATED"/>
    <property type="match status" value="1"/>
</dbReference>
<accession>A0AA95MVA6</accession>
<reference evidence="2" key="1">
    <citation type="submission" date="2023-05" db="EMBL/GenBank/DDBJ databases">
        <title>Comparative genomics of Bacillaceae isolates and their secondary metabolite potential.</title>
        <authorList>
            <person name="Song L."/>
            <person name="Nielsen L.J."/>
            <person name="Mohite O."/>
            <person name="Xu X."/>
            <person name="Weber T."/>
            <person name="Kovacs A.T."/>
        </authorList>
    </citation>
    <scope>NUCLEOTIDE SEQUENCE</scope>
    <source>
        <strain evidence="2">XLM17</strain>
    </source>
</reference>
<organism evidence="2 3">
    <name type="scientific">Neobacillus novalis</name>
    <dbReference type="NCBI Taxonomy" id="220687"/>
    <lineage>
        <taxon>Bacteria</taxon>
        <taxon>Bacillati</taxon>
        <taxon>Bacillota</taxon>
        <taxon>Bacilli</taxon>
        <taxon>Bacillales</taxon>
        <taxon>Bacillaceae</taxon>
        <taxon>Neobacillus</taxon>
    </lineage>
</organism>
<gene>
    <name evidence="2" type="ORF">QNH39_11110</name>
</gene>
<dbReference type="PANTHER" id="PTHR37305:SF1">
    <property type="entry name" value="MEMBRANE PROTEIN"/>
    <property type="match status" value="1"/>
</dbReference>
<keyword evidence="1" id="KW-0812">Transmembrane</keyword>
<dbReference type="EMBL" id="CP126114">
    <property type="protein sequence ID" value="WHY88343.1"/>
    <property type="molecule type" value="Genomic_DNA"/>
</dbReference>
<sequence length="244" mass="27811">MLNLQNEWNKLVQKKSTIVLFCLSVIFPLLVGPAIQMMQNKFGFTAFDGESFPLVILSLAVSFYLPLLLALCVSDMFAGEQEQKTLSFLLVRPLSRYKLFTSKIVCIGIYLLTLLLQVCLSSLITGAIWLENFTFTGLLMGLSAFLLSWFPLMAIGILLSFLALWFGSSSKALTFSILLYLVMVVLTYLFPTVAQWLPAYDNDWYQRWINNGINIVTFGRTLYLLSFCALFFTLGYYKFSKKEF</sequence>
<dbReference type="AlphaFoldDB" id="A0AA95MVA6"/>
<name>A0AA95MVA6_9BACI</name>
<dbReference type="RefSeq" id="WP_066086038.1">
    <property type="nucleotide sequence ID" value="NZ_CP126114.1"/>
</dbReference>
<feature type="transmembrane region" description="Helical" evidence="1">
    <location>
        <begin position="177"/>
        <end position="197"/>
    </location>
</feature>
<keyword evidence="3" id="KW-1185">Reference proteome</keyword>
<feature type="transmembrane region" description="Helical" evidence="1">
    <location>
        <begin position="99"/>
        <end position="130"/>
    </location>
</feature>
<evidence type="ECO:0000313" key="3">
    <source>
        <dbReference type="Proteomes" id="UP001178288"/>
    </source>
</evidence>
<feature type="transmembrane region" description="Helical" evidence="1">
    <location>
        <begin position="18"/>
        <end position="35"/>
    </location>
</feature>
<evidence type="ECO:0000256" key="1">
    <source>
        <dbReference type="SAM" id="Phobius"/>
    </source>
</evidence>
<keyword evidence="1" id="KW-1133">Transmembrane helix</keyword>
<dbReference type="Pfam" id="PF12730">
    <property type="entry name" value="ABC2_membrane_4"/>
    <property type="match status" value="1"/>
</dbReference>
<evidence type="ECO:0000313" key="2">
    <source>
        <dbReference type="EMBL" id="WHY88343.1"/>
    </source>
</evidence>
<dbReference type="KEGG" id="nnv:QNH39_11110"/>